<accession>A0A1W6LDC3</accession>
<dbReference type="AlphaFoldDB" id="A0A1W6LDC3"/>
<protein>
    <recommendedName>
        <fullName evidence="1">Serine aminopeptidase S33 domain-containing protein</fullName>
    </recommendedName>
</protein>
<keyword evidence="3" id="KW-1185">Reference proteome</keyword>
<dbReference type="SUPFAM" id="SSF53474">
    <property type="entry name" value="alpha/beta-Hydrolases"/>
    <property type="match status" value="1"/>
</dbReference>
<dbReference type="STRING" id="946333.A4W93_21280"/>
<dbReference type="KEGG" id="rgu:A4W93_21280"/>
<feature type="domain" description="Serine aminopeptidase S33" evidence="1">
    <location>
        <begin position="68"/>
        <end position="182"/>
    </location>
</feature>
<reference evidence="2 3" key="1">
    <citation type="submission" date="2016-04" db="EMBL/GenBank/DDBJ databases">
        <title>Complete genome sequence of natural rubber-degrading, novel Gram-negative bacterium, Rhizobacter gummiphilus strain NS21.</title>
        <authorList>
            <person name="Tabata M."/>
            <person name="Kasai D."/>
            <person name="Fukuda M."/>
        </authorList>
    </citation>
    <scope>NUCLEOTIDE SEQUENCE [LARGE SCALE GENOMIC DNA]</scope>
    <source>
        <strain evidence="2 3">NS21</strain>
    </source>
</reference>
<name>A0A1W6LDC3_9BURK</name>
<gene>
    <name evidence="2" type="ORF">A4W93_21280</name>
</gene>
<dbReference type="InterPro" id="IPR022742">
    <property type="entry name" value="Hydrolase_4"/>
</dbReference>
<sequence>MTLDAPPAITPVLRAARLAPMLRGFFENRRGRSLYHALHGEHPDPAEVWIFCPALLEEATFALRPTVQLAEAFARDGATVLRFDYEGQGESEGDARRLGLADWTDDVVSAIEWVRRRFGPEVRINLLAQRAGALVAAEAALRGPLPVHRLLLLAPVLDGAKHFDECLRAHLTTQLACFNKVSEPRAVLKEQLQRGQFVSVLGHDVGQALASSLSGARLRPLLADFRGETDVIHLARTAGRDVSAALADLHGLPRVHLHAGPPVTFWDQAGRYWELTADLSALVLQVAGRDAGRQGEGA</sequence>
<dbReference type="Proteomes" id="UP000193427">
    <property type="component" value="Chromosome"/>
</dbReference>
<organism evidence="2 3">
    <name type="scientific">Piscinibacter gummiphilus</name>
    <dbReference type="NCBI Taxonomy" id="946333"/>
    <lineage>
        <taxon>Bacteria</taxon>
        <taxon>Pseudomonadati</taxon>
        <taxon>Pseudomonadota</taxon>
        <taxon>Betaproteobacteria</taxon>
        <taxon>Burkholderiales</taxon>
        <taxon>Sphaerotilaceae</taxon>
        <taxon>Piscinibacter</taxon>
    </lineage>
</organism>
<evidence type="ECO:0000259" key="1">
    <source>
        <dbReference type="Pfam" id="PF12146"/>
    </source>
</evidence>
<evidence type="ECO:0000313" key="3">
    <source>
        <dbReference type="Proteomes" id="UP000193427"/>
    </source>
</evidence>
<proteinExistence type="predicted"/>
<dbReference type="Gene3D" id="3.40.50.1820">
    <property type="entry name" value="alpha/beta hydrolase"/>
    <property type="match status" value="1"/>
</dbReference>
<dbReference type="Pfam" id="PF12146">
    <property type="entry name" value="Hydrolase_4"/>
    <property type="match status" value="1"/>
</dbReference>
<dbReference type="RefSeq" id="WP_169726576.1">
    <property type="nucleotide sequence ID" value="NZ_BSPR01000006.1"/>
</dbReference>
<evidence type="ECO:0000313" key="2">
    <source>
        <dbReference type="EMBL" id="ARN22226.1"/>
    </source>
</evidence>
<dbReference type="EMBL" id="CP015118">
    <property type="protein sequence ID" value="ARN22226.1"/>
    <property type="molecule type" value="Genomic_DNA"/>
</dbReference>
<dbReference type="InterPro" id="IPR029058">
    <property type="entry name" value="AB_hydrolase_fold"/>
</dbReference>